<dbReference type="EMBL" id="CP033614">
    <property type="protein sequence ID" value="AYV54532.1"/>
    <property type="molecule type" value="Genomic_DNA"/>
</dbReference>
<dbReference type="Proteomes" id="UP000276407">
    <property type="component" value="Chromosome 1"/>
</dbReference>
<dbReference type="AlphaFoldDB" id="A0AAD0XNY3"/>
<proteinExistence type="predicted"/>
<organism evidence="1 2">
    <name type="scientific">Leptospira kmetyi</name>
    <dbReference type="NCBI Taxonomy" id="408139"/>
    <lineage>
        <taxon>Bacteria</taxon>
        <taxon>Pseudomonadati</taxon>
        <taxon>Spirochaetota</taxon>
        <taxon>Spirochaetia</taxon>
        <taxon>Leptospirales</taxon>
        <taxon>Leptospiraceae</taxon>
        <taxon>Leptospira</taxon>
    </lineage>
</organism>
<name>A0AAD0XNY3_9LEPT</name>
<sequence length="88" mass="10437">MVTRFEDLYEIPSQNENQRFTIRYARFHVGNTIEKPSRFPKLRGFGRTCSGKKIMKDNPMDTHWRTDFYRSMQKSGFCAGAFSFPIPY</sequence>
<evidence type="ECO:0000313" key="2">
    <source>
        <dbReference type="Proteomes" id="UP000276407"/>
    </source>
</evidence>
<protein>
    <submittedName>
        <fullName evidence="1">Uncharacterized protein</fullName>
    </submittedName>
</protein>
<dbReference type="KEGG" id="lkm:EFP84_02755"/>
<evidence type="ECO:0000313" key="1">
    <source>
        <dbReference type="EMBL" id="AYV54532.1"/>
    </source>
</evidence>
<reference evidence="1 2" key="1">
    <citation type="submission" date="2018-11" db="EMBL/GenBank/DDBJ databases">
        <title>Complete genome sequence of Leptospira kmetyi isolate LS 001/16 from soil sample associated with a leptospirosis patient in Kelantan.</title>
        <authorList>
            <person name="Muhammad Yusoff F."/>
            <person name="Muhammad Yusoff S."/>
            <person name="Ahmad M.N."/>
            <person name="Yusof N.Y."/>
            <person name="Aziah I."/>
        </authorList>
    </citation>
    <scope>NUCLEOTIDE SEQUENCE [LARGE SCALE GENOMIC DNA]</scope>
    <source>
        <strain evidence="1 2">LS 001/16</strain>
    </source>
</reference>
<gene>
    <name evidence="1" type="ORF">EFP84_02755</name>
</gene>
<accession>A0AAD0XNY3</accession>